<dbReference type="PIRSF" id="PIRSF036692">
    <property type="entry name" value="SDH_B"/>
    <property type="match status" value="1"/>
</dbReference>
<feature type="domain" description="ACT" evidence="13">
    <location>
        <begin position="150"/>
        <end position="222"/>
    </location>
</feature>
<dbReference type="PANTHER" id="PTHR30182:SF12">
    <property type="entry name" value="L-SERINE DEHYDRATASE, BETA CHAIN-RELATED"/>
    <property type="match status" value="1"/>
</dbReference>
<dbReference type="PROSITE" id="PS51671">
    <property type="entry name" value="ACT"/>
    <property type="match status" value="1"/>
</dbReference>
<comment type="pathway">
    <text evidence="2 11">Carbohydrate biosynthesis; gluconeogenesis.</text>
</comment>
<reference evidence="15" key="1">
    <citation type="journal article" date="2019" name="Int. J. Syst. Evol. Microbiol.">
        <title>The Global Catalogue of Microorganisms (GCM) 10K type strain sequencing project: providing services to taxonomists for standard genome sequencing and annotation.</title>
        <authorList>
            <consortium name="The Broad Institute Genomics Platform"/>
            <consortium name="The Broad Institute Genome Sequencing Center for Infectious Disease"/>
            <person name="Wu L."/>
            <person name="Ma J."/>
        </authorList>
    </citation>
    <scope>NUCLEOTIDE SEQUENCE [LARGE SCALE GENOMIC DNA]</scope>
    <source>
        <strain evidence="15">CCUG 46385</strain>
    </source>
</reference>
<keyword evidence="15" id="KW-1185">Reference proteome</keyword>
<comment type="catalytic activity">
    <reaction evidence="10 11 12">
        <text>L-serine = pyruvate + NH4(+)</text>
        <dbReference type="Rhea" id="RHEA:19169"/>
        <dbReference type="ChEBI" id="CHEBI:15361"/>
        <dbReference type="ChEBI" id="CHEBI:28938"/>
        <dbReference type="ChEBI" id="CHEBI:33384"/>
        <dbReference type="EC" id="4.3.1.17"/>
    </reaction>
</comment>
<comment type="cofactor">
    <cofactor evidence="1 12">
        <name>[4Fe-4S] cluster</name>
        <dbReference type="ChEBI" id="CHEBI:49883"/>
    </cofactor>
</comment>
<evidence type="ECO:0000256" key="4">
    <source>
        <dbReference type="ARBA" id="ARBA00022432"/>
    </source>
</evidence>
<proteinExistence type="inferred from homology"/>
<evidence type="ECO:0000256" key="5">
    <source>
        <dbReference type="ARBA" id="ARBA00022485"/>
    </source>
</evidence>
<dbReference type="InterPro" id="IPR005131">
    <property type="entry name" value="Ser_deHydtase_bsu"/>
</dbReference>
<comment type="similarity">
    <text evidence="3 11 12">Belongs to the iron-sulfur dependent L-serine dehydratase family.</text>
</comment>
<sequence>MAEYSAFEVLGPVMVGPSSSHTAGACRIANAARKICGEDFVKVEFHLHGSFAYTYKGHGTDRALVAGIMGYSTDDDRIRTSFEIAEEKGLNYEIKTIDLGENYHPNSVKVVFHYEDRESEYVIGSSIGGGAMVIVNINGIDVEFRGMYPTLLLQYEDQRGIISYISTLLTGNRSNIESIITKKNSLTNVVTLTIEMDTELSEFVKSAILNSDQFITAKYVGV</sequence>
<dbReference type="EMBL" id="JBHSHL010000003">
    <property type="protein sequence ID" value="MFC4803569.1"/>
    <property type="molecule type" value="Genomic_DNA"/>
</dbReference>
<dbReference type="InterPro" id="IPR002912">
    <property type="entry name" value="ACT_dom"/>
</dbReference>
<dbReference type="Proteomes" id="UP001595916">
    <property type="component" value="Unassembled WGS sequence"/>
</dbReference>
<evidence type="ECO:0000256" key="3">
    <source>
        <dbReference type="ARBA" id="ARBA00008636"/>
    </source>
</evidence>
<keyword evidence="5 11" id="KW-0004">4Fe-4S</keyword>
<dbReference type="Pfam" id="PF03315">
    <property type="entry name" value="SDH_beta"/>
    <property type="match status" value="1"/>
</dbReference>
<dbReference type="NCBIfam" id="TIGR00719">
    <property type="entry name" value="sda_beta"/>
    <property type="match status" value="1"/>
</dbReference>
<dbReference type="InterPro" id="IPR051318">
    <property type="entry name" value="Fe-S_L-Ser"/>
</dbReference>
<dbReference type="InterPro" id="IPR004643">
    <property type="entry name" value="Fe-S_L-Ser_bsu"/>
</dbReference>
<keyword evidence="6 11" id="KW-0479">Metal-binding</keyword>
<dbReference type="InterPro" id="IPR045865">
    <property type="entry name" value="ACT-like_dom_sf"/>
</dbReference>
<organism evidence="14 15">
    <name type="scientific">Filifactor villosus</name>
    <dbReference type="NCBI Taxonomy" id="29374"/>
    <lineage>
        <taxon>Bacteria</taxon>
        <taxon>Bacillati</taxon>
        <taxon>Bacillota</taxon>
        <taxon>Clostridia</taxon>
        <taxon>Peptostreptococcales</taxon>
        <taxon>Filifactoraceae</taxon>
        <taxon>Filifactor</taxon>
    </lineage>
</organism>
<keyword evidence="8 11" id="KW-0411">Iron-sulfur</keyword>
<dbReference type="GO" id="GO:0003941">
    <property type="term" value="F:L-serine ammonia-lyase activity"/>
    <property type="evidence" value="ECO:0007669"/>
    <property type="project" value="UniProtKB-EC"/>
</dbReference>
<evidence type="ECO:0000313" key="15">
    <source>
        <dbReference type="Proteomes" id="UP001595916"/>
    </source>
</evidence>
<evidence type="ECO:0000256" key="6">
    <source>
        <dbReference type="ARBA" id="ARBA00022723"/>
    </source>
</evidence>
<comment type="caution">
    <text evidence="14">The sequence shown here is derived from an EMBL/GenBank/DDBJ whole genome shotgun (WGS) entry which is preliminary data.</text>
</comment>
<evidence type="ECO:0000256" key="12">
    <source>
        <dbReference type="RuleBase" id="RU366059"/>
    </source>
</evidence>
<keyword evidence="7 11" id="KW-0408">Iron</keyword>
<dbReference type="Gene3D" id="3.30.1330.90">
    <property type="entry name" value="D-3-phosphoglycerate dehydrogenase, domain 3"/>
    <property type="match status" value="1"/>
</dbReference>
<evidence type="ECO:0000259" key="13">
    <source>
        <dbReference type="PROSITE" id="PS51671"/>
    </source>
</evidence>
<evidence type="ECO:0000256" key="9">
    <source>
        <dbReference type="ARBA" id="ARBA00023239"/>
    </source>
</evidence>
<protein>
    <recommendedName>
        <fullName evidence="11">L-serine deaminase</fullName>
    </recommendedName>
</protein>
<evidence type="ECO:0000256" key="7">
    <source>
        <dbReference type="ARBA" id="ARBA00023004"/>
    </source>
</evidence>
<dbReference type="RefSeq" id="WP_379787011.1">
    <property type="nucleotide sequence ID" value="NZ_JBHSHL010000003.1"/>
</dbReference>
<accession>A0ABV9QHA3</accession>
<keyword evidence="4 11" id="KW-0312">Gluconeogenesis</keyword>
<dbReference type="PANTHER" id="PTHR30182">
    <property type="entry name" value="L-SERINE DEHYDRATASE"/>
    <property type="match status" value="1"/>
</dbReference>
<evidence type="ECO:0000256" key="11">
    <source>
        <dbReference type="PIRNR" id="PIRNR036692"/>
    </source>
</evidence>
<evidence type="ECO:0000256" key="2">
    <source>
        <dbReference type="ARBA" id="ARBA00004742"/>
    </source>
</evidence>
<evidence type="ECO:0000256" key="8">
    <source>
        <dbReference type="ARBA" id="ARBA00023014"/>
    </source>
</evidence>
<evidence type="ECO:0000313" key="14">
    <source>
        <dbReference type="EMBL" id="MFC4803569.1"/>
    </source>
</evidence>
<evidence type="ECO:0000256" key="1">
    <source>
        <dbReference type="ARBA" id="ARBA00001966"/>
    </source>
</evidence>
<dbReference type="SUPFAM" id="SSF143548">
    <property type="entry name" value="Serine metabolism enzymes domain"/>
    <property type="match status" value="1"/>
</dbReference>
<dbReference type="InterPro" id="IPR029009">
    <property type="entry name" value="ASB_dom_sf"/>
</dbReference>
<dbReference type="SUPFAM" id="SSF55021">
    <property type="entry name" value="ACT-like"/>
    <property type="match status" value="1"/>
</dbReference>
<gene>
    <name evidence="14" type="primary">sdaAB</name>
    <name evidence="14" type="ORF">ACFO4R_00590</name>
</gene>
<evidence type="ECO:0000256" key="10">
    <source>
        <dbReference type="ARBA" id="ARBA00049406"/>
    </source>
</evidence>
<keyword evidence="9 11" id="KW-0456">Lyase</keyword>
<name>A0ABV9QHA3_9FIRM</name>